<feature type="compositionally biased region" description="Polar residues" evidence="2">
    <location>
        <begin position="92"/>
        <end position="101"/>
    </location>
</feature>
<keyword evidence="3" id="KW-1133">Transmembrane helix</keyword>
<feature type="domain" description="DUF155" evidence="4">
    <location>
        <begin position="177"/>
        <end position="353"/>
    </location>
</feature>
<reference evidence="5 6" key="1">
    <citation type="journal article" date="2018" name="Plant J.">
        <title>Genome sequences of Chlorella sorokiniana UTEX 1602 and Micractinium conductrix SAG 241.80: implications to maltose excretion by a green alga.</title>
        <authorList>
            <person name="Arriola M.B."/>
            <person name="Velmurugan N."/>
            <person name="Zhang Y."/>
            <person name="Plunkett M.H."/>
            <person name="Hondzo H."/>
            <person name="Barney B.M."/>
        </authorList>
    </citation>
    <scope>NUCLEOTIDE SEQUENCE [LARGE SCALE GENOMIC DNA]</scope>
    <source>
        <strain evidence="6">UTEX 1602</strain>
    </source>
</reference>
<feature type="transmembrane region" description="Helical" evidence="3">
    <location>
        <begin position="381"/>
        <end position="403"/>
    </location>
</feature>
<evidence type="ECO:0000313" key="5">
    <source>
        <dbReference type="EMBL" id="PRW58616.1"/>
    </source>
</evidence>
<evidence type="ECO:0000256" key="2">
    <source>
        <dbReference type="SAM" id="MobiDB-lite"/>
    </source>
</evidence>
<feature type="compositionally biased region" description="Basic and acidic residues" evidence="2">
    <location>
        <begin position="20"/>
        <end position="35"/>
    </location>
</feature>
<dbReference type="Pfam" id="PF02582">
    <property type="entry name" value="DUF155"/>
    <property type="match status" value="1"/>
</dbReference>
<sequence>MNGQNTAAGPAAVEVLVQEEAARPRYESRGRERRSSSVPLDLRRQRSASSSLVQPLPLGVQLPPVQLPVSGRTLGRHVSLGPGWELNKEGVAQQQQQYSDEPSTSQAAAAASPPADVPPQYQGPGVQERVRCHAVADSFDRYALQDAVLRREGSLQAYAEVLISDFHRVGDSSTSSVFYFDFGVVVFWQLSKEIEQYILREVAQSCMVAPLLPAQRETDRMRVQYTSAPKHHIENDLLALHYRFADDPQVKLAISFALAQSTKLSLLEERTRALGRQLSRLPVAMAQTGDIPVSERQIMKHVGDLFLVQQAVNLLGKVLDTPDSITAAPDHIGSLYKSVAEYLEIHGRVQLLNDRFSVMQELLDILRSHAQKSYYSQLEAAVMWLVGLCAVVAVFQLVFLSFWKPAWRAS</sequence>
<comment type="caution">
    <text evidence="5">The sequence shown here is derived from an EMBL/GenBank/DDBJ whole genome shotgun (WGS) entry which is preliminary data.</text>
</comment>
<dbReference type="PANTHER" id="PTHR16255">
    <property type="entry name" value="REQUIRED FOR MEIOTIC NUCLEAR DIVISION PROTEIN 1 HOMOLOG"/>
    <property type="match status" value="1"/>
</dbReference>
<feature type="region of interest" description="Disordered" evidence="2">
    <location>
        <begin position="19"/>
        <end position="51"/>
    </location>
</feature>
<feature type="compositionally biased region" description="Low complexity" evidence="2">
    <location>
        <begin position="102"/>
        <end position="114"/>
    </location>
</feature>
<dbReference type="AlphaFoldDB" id="A0A2P6TX26"/>
<dbReference type="GO" id="GO:0005739">
    <property type="term" value="C:mitochondrion"/>
    <property type="evidence" value="ECO:0007669"/>
    <property type="project" value="UniProtKB-ARBA"/>
</dbReference>
<organism evidence="5 6">
    <name type="scientific">Chlorella sorokiniana</name>
    <name type="common">Freshwater green alga</name>
    <dbReference type="NCBI Taxonomy" id="3076"/>
    <lineage>
        <taxon>Eukaryota</taxon>
        <taxon>Viridiplantae</taxon>
        <taxon>Chlorophyta</taxon>
        <taxon>core chlorophytes</taxon>
        <taxon>Trebouxiophyceae</taxon>
        <taxon>Chlorellales</taxon>
        <taxon>Chlorellaceae</taxon>
        <taxon>Chlorella clade</taxon>
        <taxon>Chlorella</taxon>
    </lineage>
</organism>
<gene>
    <name evidence="5" type="ORF">C2E21_2795</name>
</gene>
<evidence type="ECO:0000256" key="1">
    <source>
        <dbReference type="ARBA" id="ARBA00008306"/>
    </source>
</evidence>
<feature type="region of interest" description="Disordered" evidence="2">
    <location>
        <begin position="89"/>
        <end position="121"/>
    </location>
</feature>
<dbReference type="InterPro" id="IPR003734">
    <property type="entry name" value="DUF155"/>
</dbReference>
<evidence type="ECO:0000256" key="3">
    <source>
        <dbReference type="SAM" id="Phobius"/>
    </source>
</evidence>
<name>A0A2P6TX26_CHLSO</name>
<proteinExistence type="inferred from homology"/>
<evidence type="ECO:0000259" key="4">
    <source>
        <dbReference type="Pfam" id="PF02582"/>
    </source>
</evidence>
<keyword evidence="6" id="KW-1185">Reference proteome</keyword>
<keyword evidence="3" id="KW-0812">Transmembrane</keyword>
<protein>
    <submittedName>
        <fullName evidence="5">Sporulation RMD1 isoform A</fullName>
    </submittedName>
</protein>
<dbReference type="EMBL" id="LHPG02000005">
    <property type="protein sequence ID" value="PRW58616.1"/>
    <property type="molecule type" value="Genomic_DNA"/>
</dbReference>
<keyword evidence="3" id="KW-0472">Membrane</keyword>
<dbReference type="PANTHER" id="PTHR16255:SF1">
    <property type="entry name" value="REQUIRED FOR MEIOTIC NUCLEAR DIVISION PROTEIN 1 HOMOLOG"/>
    <property type="match status" value="1"/>
</dbReference>
<evidence type="ECO:0000313" key="6">
    <source>
        <dbReference type="Proteomes" id="UP000239899"/>
    </source>
</evidence>
<dbReference type="OrthoDB" id="18302at2759"/>
<dbReference type="Proteomes" id="UP000239899">
    <property type="component" value="Unassembled WGS sequence"/>
</dbReference>
<dbReference type="InterPro" id="IPR051624">
    <property type="entry name" value="RMD1/Sad1-interacting"/>
</dbReference>
<comment type="similarity">
    <text evidence="1">Belongs to the RMD1/sif2 family.</text>
</comment>
<accession>A0A2P6TX26</accession>